<reference evidence="2 3" key="1">
    <citation type="journal article" date="2021" name="Microbiol. Resour. Announc.">
        <title>Complete Genome Sequences of Three Human Oral Treponema parvum Isolates.</title>
        <authorList>
            <person name="Zeng H."/>
            <person name="Watt R.M."/>
        </authorList>
    </citation>
    <scope>NUCLEOTIDE SEQUENCE [LARGE SCALE GENOMIC DNA]</scope>
    <source>
        <strain evidence="2 3">ATCC 700770</strain>
    </source>
</reference>
<organism evidence="2 3">
    <name type="scientific">Treponema parvum</name>
    <dbReference type="NCBI Taxonomy" id="138851"/>
    <lineage>
        <taxon>Bacteria</taxon>
        <taxon>Pseudomonadati</taxon>
        <taxon>Spirochaetota</taxon>
        <taxon>Spirochaetia</taxon>
        <taxon>Spirochaetales</taxon>
        <taxon>Treponemataceae</taxon>
        <taxon>Treponema</taxon>
    </lineage>
</organism>
<keyword evidence="1" id="KW-0812">Transmembrane</keyword>
<evidence type="ECO:0000256" key="1">
    <source>
        <dbReference type="SAM" id="Phobius"/>
    </source>
</evidence>
<gene>
    <name evidence="2" type="ORF">HRQ91_11600</name>
</gene>
<proteinExistence type="predicted"/>
<dbReference type="KEGG" id="tpav:HRQ91_11600"/>
<dbReference type="Proteomes" id="UP000671908">
    <property type="component" value="Chromosome"/>
</dbReference>
<dbReference type="RefSeq" id="WP_210119677.1">
    <property type="nucleotide sequence ID" value="NZ_CP054142.1"/>
</dbReference>
<protein>
    <submittedName>
        <fullName evidence="2">Uncharacterized protein</fullName>
    </submittedName>
</protein>
<keyword evidence="3" id="KW-1185">Reference proteome</keyword>
<keyword evidence="1" id="KW-1133">Transmembrane helix</keyword>
<feature type="transmembrane region" description="Helical" evidence="1">
    <location>
        <begin position="66"/>
        <end position="84"/>
    </location>
</feature>
<name>A0A975F5W5_9SPIR</name>
<sequence length="151" mass="17930">MSPLELLQKILETSENDSKKLVTYFTVLICVTLISVIVNLMVQVYINNRVLRNDIKKMKYERKLKYIENVYSWLFYISNLMFSAQDQSIQKKISQLRTQISNNRILLGKAIFDISNEILDYYVIVISNPRSRDITKENKLFADYIKEYEQL</sequence>
<evidence type="ECO:0000313" key="3">
    <source>
        <dbReference type="Proteomes" id="UP000671908"/>
    </source>
</evidence>
<feature type="transmembrane region" description="Helical" evidence="1">
    <location>
        <begin position="21"/>
        <end position="46"/>
    </location>
</feature>
<evidence type="ECO:0000313" key="2">
    <source>
        <dbReference type="EMBL" id="QTQ15051.1"/>
    </source>
</evidence>
<accession>A0A975F5W5</accession>
<dbReference type="EMBL" id="CP054142">
    <property type="protein sequence ID" value="QTQ15051.1"/>
    <property type="molecule type" value="Genomic_DNA"/>
</dbReference>
<dbReference type="AlphaFoldDB" id="A0A975F5W5"/>
<keyword evidence="1" id="KW-0472">Membrane</keyword>